<name>A0AAD7A0F6_9AGAR</name>
<dbReference type="InterPro" id="IPR017932">
    <property type="entry name" value="GATase_2_dom"/>
</dbReference>
<comment type="similarity">
    <text evidence="1">Belongs to the asparagine synthetase family.</text>
</comment>
<dbReference type="PROSITE" id="PS51278">
    <property type="entry name" value="GATASE_TYPE_2"/>
    <property type="match status" value="1"/>
</dbReference>
<dbReference type="GO" id="GO:0005524">
    <property type="term" value="F:ATP binding"/>
    <property type="evidence" value="ECO:0007669"/>
    <property type="project" value="UniProtKB-KW"/>
</dbReference>
<dbReference type="SUPFAM" id="SSF52402">
    <property type="entry name" value="Adenine nucleotide alpha hydrolases-like"/>
    <property type="match status" value="1"/>
</dbReference>
<feature type="site" description="Important for beta-aspartyl-AMP intermediate formation" evidence="8">
    <location>
        <position position="379"/>
    </location>
</feature>
<feature type="binding site" evidence="7">
    <location>
        <begin position="377"/>
        <end position="378"/>
    </location>
    <ligand>
        <name>ATP</name>
        <dbReference type="ChEBI" id="CHEBI:30616"/>
    </ligand>
</feature>
<evidence type="ECO:0000259" key="9">
    <source>
        <dbReference type="PROSITE" id="PS51278"/>
    </source>
</evidence>
<dbReference type="Pfam" id="PF13537">
    <property type="entry name" value="GATase_7"/>
    <property type="match status" value="1"/>
</dbReference>
<dbReference type="Pfam" id="PF00733">
    <property type="entry name" value="Asn_synthase"/>
    <property type="match status" value="1"/>
</dbReference>
<evidence type="ECO:0000256" key="2">
    <source>
        <dbReference type="ARBA" id="ARBA00022741"/>
    </source>
</evidence>
<keyword evidence="3 5" id="KW-0067">ATP-binding</keyword>
<dbReference type="InterPro" id="IPR051786">
    <property type="entry name" value="ASN_synthetase/amidase"/>
</dbReference>
<protein>
    <submittedName>
        <fullName evidence="10">Asparagine synthase</fullName>
    </submittedName>
</protein>
<dbReference type="GO" id="GO:0004066">
    <property type="term" value="F:asparagine synthase (glutamine-hydrolyzing) activity"/>
    <property type="evidence" value="ECO:0007669"/>
    <property type="project" value="InterPro"/>
</dbReference>
<dbReference type="Proteomes" id="UP001218218">
    <property type="component" value="Unassembled WGS sequence"/>
</dbReference>
<comment type="caution">
    <text evidence="10">The sequence shown here is derived from an EMBL/GenBank/DDBJ whole genome shotgun (WGS) entry which is preliminary data.</text>
</comment>
<evidence type="ECO:0000313" key="10">
    <source>
        <dbReference type="EMBL" id="KAJ7347087.1"/>
    </source>
</evidence>
<dbReference type="CDD" id="cd00712">
    <property type="entry name" value="AsnB"/>
    <property type="match status" value="1"/>
</dbReference>
<keyword evidence="6" id="KW-0028">Amino-acid biosynthesis</keyword>
<evidence type="ECO:0000256" key="4">
    <source>
        <dbReference type="ARBA" id="ARBA00022962"/>
    </source>
</evidence>
<dbReference type="GO" id="GO:0006529">
    <property type="term" value="P:asparagine biosynthetic process"/>
    <property type="evidence" value="ECO:0007669"/>
    <property type="project" value="UniProtKB-KW"/>
</dbReference>
<reference evidence="10" key="1">
    <citation type="submission" date="2023-03" db="EMBL/GenBank/DDBJ databases">
        <title>Massive genome expansion in bonnet fungi (Mycena s.s.) driven by repeated elements and novel gene families across ecological guilds.</title>
        <authorList>
            <consortium name="Lawrence Berkeley National Laboratory"/>
            <person name="Harder C.B."/>
            <person name="Miyauchi S."/>
            <person name="Viragh M."/>
            <person name="Kuo A."/>
            <person name="Thoen E."/>
            <person name="Andreopoulos B."/>
            <person name="Lu D."/>
            <person name="Skrede I."/>
            <person name="Drula E."/>
            <person name="Henrissat B."/>
            <person name="Morin E."/>
            <person name="Kohler A."/>
            <person name="Barry K."/>
            <person name="LaButti K."/>
            <person name="Morin E."/>
            <person name="Salamov A."/>
            <person name="Lipzen A."/>
            <person name="Mereny Z."/>
            <person name="Hegedus B."/>
            <person name="Baldrian P."/>
            <person name="Stursova M."/>
            <person name="Weitz H."/>
            <person name="Taylor A."/>
            <person name="Grigoriev I.V."/>
            <person name="Nagy L.G."/>
            <person name="Martin F."/>
            <person name="Kauserud H."/>
        </authorList>
    </citation>
    <scope>NUCLEOTIDE SEQUENCE</scope>
    <source>
        <strain evidence="10">CBHHK002</strain>
    </source>
</reference>
<feature type="active site" description="For GATase activity" evidence="6">
    <location>
        <position position="2"/>
    </location>
</feature>
<dbReference type="GO" id="GO:0005829">
    <property type="term" value="C:cytosol"/>
    <property type="evidence" value="ECO:0007669"/>
    <property type="project" value="TreeGrafter"/>
</dbReference>
<dbReference type="InterPro" id="IPR033738">
    <property type="entry name" value="AsnB_N"/>
</dbReference>
<dbReference type="PANTHER" id="PTHR43284:SF1">
    <property type="entry name" value="ASPARAGINE SYNTHETASE"/>
    <property type="match status" value="1"/>
</dbReference>
<gene>
    <name evidence="10" type="ORF">DFH08DRAFT_700854</name>
</gene>
<evidence type="ECO:0000256" key="8">
    <source>
        <dbReference type="PIRSR" id="PIRSR001589-3"/>
    </source>
</evidence>
<dbReference type="Gene3D" id="3.40.50.620">
    <property type="entry name" value="HUPs"/>
    <property type="match status" value="2"/>
</dbReference>
<dbReference type="InterPro" id="IPR006426">
    <property type="entry name" value="Asn_synth_AEB"/>
</dbReference>
<evidence type="ECO:0000256" key="1">
    <source>
        <dbReference type="ARBA" id="ARBA00005752"/>
    </source>
</evidence>
<organism evidence="10 11">
    <name type="scientific">Mycena albidolilacea</name>
    <dbReference type="NCBI Taxonomy" id="1033008"/>
    <lineage>
        <taxon>Eukaryota</taxon>
        <taxon>Fungi</taxon>
        <taxon>Dikarya</taxon>
        <taxon>Basidiomycota</taxon>
        <taxon>Agaricomycotina</taxon>
        <taxon>Agaricomycetes</taxon>
        <taxon>Agaricomycetidae</taxon>
        <taxon>Agaricales</taxon>
        <taxon>Marasmiineae</taxon>
        <taxon>Mycenaceae</taxon>
        <taxon>Mycena</taxon>
    </lineage>
</organism>
<dbReference type="NCBIfam" id="TIGR01536">
    <property type="entry name" value="asn_synth_AEB"/>
    <property type="match status" value="1"/>
</dbReference>
<dbReference type="Gene3D" id="3.60.20.10">
    <property type="entry name" value="Glutamine Phosphoribosylpyrophosphate, subunit 1, domain 1"/>
    <property type="match status" value="1"/>
</dbReference>
<feature type="binding site" evidence="7">
    <location>
        <position position="102"/>
    </location>
    <ligand>
        <name>L-glutamine</name>
        <dbReference type="ChEBI" id="CHEBI:58359"/>
    </ligand>
</feature>
<dbReference type="PANTHER" id="PTHR43284">
    <property type="entry name" value="ASPARAGINE SYNTHETASE (GLUTAMINE-HYDROLYZING)"/>
    <property type="match status" value="1"/>
</dbReference>
<accession>A0AAD7A0F6</accession>
<feature type="domain" description="Glutamine amidotransferase type-2" evidence="9">
    <location>
        <begin position="2"/>
        <end position="211"/>
    </location>
</feature>
<keyword evidence="6" id="KW-0061">Asparagine biosynthesis</keyword>
<evidence type="ECO:0000256" key="3">
    <source>
        <dbReference type="ARBA" id="ARBA00022840"/>
    </source>
</evidence>
<dbReference type="PIRSF" id="PIRSF001589">
    <property type="entry name" value="Asn_synthetase_glu-h"/>
    <property type="match status" value="1"/>
</dbReference>
<evidence type="ECO:0000256" key="6">
    <source>
        <dbReference type="PIRSR" id="PIRSR001589-1"/>
    </source>
</evidence>
<dbReference type="EMBL" id="JARIHO010000020">
    <property type="protein sequence ID" value="KAJ7347087.1"/>
    <property type="molecule type" value="Genomic_DNA"/>
</dbReference>
<keyword evidence="2 5" id="KW-0547">Nucleotide-binding</keyword>
<dbReference type="AlphaFoldDB" id="A0AAD7A0F6"/>
<sequence>MCGISVVVCNQEHSVASLSELEQSLELIKHRGPDDSGIYISPDNQVALGHVRLSIIDLEHGKQPLSDETETVHCVVNGELYDYATIRADLESKGAKFKTESDSELVLQLYKQYGLALFFHLRGEFAFVLYDLKRRLILAARDRFGIKPLYYTRVNGRLLIASEIKAFLPFGFKAQWNVENIVHQAEYADDRTIFQSVYKIPPGNYFTHDRHGQLRVVTYWDHSFPNQKSDAAGAPSSIDDAVVNVRRLVVDSVRIRLRSDVPFAVNLSGGIDSAAVAGIASAAMQERDPNARLNVFTLAFPDRADVDEAPVARRMAESIGAIMHLVKPTEQDLVEAFEPSVWHSEAPLMYLHGAGKILLSKAVRDKGFKARHSVVLSGEGADELFGGYNYLLPDYLRQPDPYSEKILNMALPTELERMTTLKALISRPRPQDHVSLSGPNMVNSVAAEMLGGLLTHRLIGITGPPSEFYTEPVLEEHGGPATARSIAEFFRPQVREDIASGRWHSLHGALYVVQKTALGNLILNHLADRPEMVNSIEGRPPFLDHKLAEYVNSLPPSLKIRPFLTTDNASGTPRTWNYVEKWILREAVRPFVTQEIADIKKSMYNSPIPRPTSTLEGKSTPLQAHIASRITQEAVEKLGFLRWETVKATLADFLERPDSPADGGLDPNGRRLLFVLSFIVLQEKFQIPRATL</sequence>
<keyword evidence="11" id="KW-1185">Reference proteome</keyword>
<dbReference type="CDD" id="cd01991">
    <property type="entry name" value="Asn_synthase_B_C"/>
    <property type="match status" value="1"/>
</dbReference>
<evidence type="ECO:0000256" key="7">
    <source>
        <dbReference type="PIRSR" id="PIRSR001589-2"/>
    </source>
</evidence>
<dbReference type="InterPro" id="IPR001962">
    <property type="entry name" value="Asn_synthase"/>
</dbReference>
<proteinExistence type="inferred from homology"/>
<evidence type="ECO:0000256" key="5">
    <source>
        <dbReference type="PIRNR" id="PIRNR001589"/>
    </source>
</evidence>
<dbReference type="InterPro" id="IPR029055">
    <property type="entry name" value="Ntn_hydrolases_N"/>
</dbReference>
<evidence type="ECO:0000313" key="11">
    <source>
        <dbReference type="Proteomes" id="UP001218218"/>
    </source>
</evidence>
<keyword evidence="4 6" id="KW-0315">Glutamine amidotransferase</keyword>
<dbReference type="InterPro" id="IPR014729">
    <property type="entry name" value="Rossmann-like_a/b/a_fold"/>
</dbReference>
<dbReference type="SUPFAM" id="SSF56235">
    <property type="entry name" value="N-terminal nucleophile aminohydrolases (Ntn hydrolases)"/>
    <property type="match status" value="1"/>
</dbReference>